<organism evidence="1 2">
    <name type="scientific">Clostridium grantii DSM 8605</name>
    <dbReference type="NCBI Taxonomy" id="1121316"/>
    <lineage>
        <taxon>Bacteria</taxon>
        <taxon>Bacillati</taxon>
        <taxon>Bacillota</taxon>
        <taxon>Clostridia</taxon>
        <taxon>Eubacteriales</taxon>
        <taxon>Clostridiaceae</taxon>
        <taxon>Clostridium</taxon>
    </lineage>
</organism>
<reference evidence="1 2" key="1">
    <citation type="submission" date="2016-11" db="EMBL/GenBank/DDBJ databases">
        <authorList>
            <person name="Jaros S."/>
            <person name="Januszkiewicz K."/>
            <person name="Wedrychowicz H."/>
        </authorList>
    </citation>
    <scope>NUCLEOTIDE SEQUENCE [LARGE SCALE GENOMIC DNA]</scope>
    <source>
        <strain evidence="1 2">DSM 8605</strain>
    </source>
</reference>
<evidence type="ECO:0000313" key="2">
    <source>
        <dbReference type="Proteomes" id="UP000184447"/>
    </source>
</evidence>
<accession>A0A1M5T1K9</accession>
<dbReference type="Proteomes" id="UP000184447">
    <property type="component" value="Unassembled WGS sequence"/>
</dbReference>
<protein>
    <submittedName>
        <fullName evidence="1">Uncharacterized protein</fullName>
    </submittedName>
</protein>
<gene>
    <name evidence="1" type="ORF">SAMN02745207_01136</name>
</gene>
<keyword evidence="2" id="KW-1185">Reference proteome</keyword>
<proteinExistence type="predicted"/>
<dbReference type="AlphaFoldDB" id="A0A1M5T1K9"/>
<evidence type="ECO:0000313" key="1">
    <source>
        <dbReference type="EMBL" id="SHH44233.1"/>
    </source>
</evidence>
<sequence>MSISFKDYIKVINEIDVKKLQQLKETIEKTTEYQCKGEVNILNSNNEVLVQTHYEYFDIYFADPFIIMNRYNPKTGMATLDYVHISIDKISDYKIEDNSLTLKGKLDENTNIKVVIVFKEKKIKNIVSK</sequence>
<dbReference type="EMBL" id="FQXM01000005">
    <property type="protein sequence ID" value="SHH44233.1"/>
    <property type="molecule type" value="Genomic_DNA"/>
</dbReference>
<name>A0A1M5T1K9_9CLOT</name>
<dbReference type="RefSeq" id="WP_073337464.1">
    <property type="nucleotide sequence ID" value="NZ_FQXM01000005.1"/>
</dbReference>